<proteinExistence type="predicted"/>
<protein>
    <submittedName>
        <fullName evidence="1">Uncharacterized protein</fullName>
    </submittedName>
</protein>
<accession>A0A918G088</accession>
<organism evidence="1 2">
    <name type="scientific">Streptomyces humidus</name>
    <dbReference type="NCBI Taxonomy" id="52259"/>
    <lineage>
        <taxon>Bacteria</taxon>
        <taxon>Bacillati</taxon>
        <taxon>Actinomycetota</taxon>
        <taxon>Actinomycetes</taxon>
        <taxon>Kitasatosporales</taxon>
        <taxon>Streptomycetaceae</taxon>
        <taxon>Streptomyces</taxon>
    </lineage>
</organism>
<keyword evidence="2" id="KW-1185">Reference proteome</keyword>
<evidence type="ECO:0000313" key="1">
    <source>
        <dbReference type="EMBL" id="GGS08132.1"/>
    </source>
</evidence>
<sequence>MPVLVLLSAAFVVGVEQTVQWKYGTTGAVGLLLLSVGVKAKSPALSSVGAVILALLATGPAVSS</sequence>
<evidence type="ECO:0000313" key="2">
    <source>
        <dbReference type="Proteomes" id="UP000606194"/>
    </source>
</evidence>
<reference evidence="1" key="1">
    <citation type="journal article" date="2014" name="Int. J. Syst. Evol. Microbiol.">
        <title>Complete genome sequence of Corynebacterium casei LMG S-19264T (=DSM 44701T), isolated from a smear-ripened cheese.</title>
        <authorList>
            <consortium name="US DOE Joint Genome Institute (JGI-PGF)"/>
            <person name="Walter F."/>
            <person name="Albersmeier A."/>
            <person name="Kalinowski J."/>
            <person name="Ruckert C."/>
        </authorList>
    </citation>
    <scope>NUCLEOTIDE SEQUENCE</scope>
    <source>
        <strain evidence="1">JCM 4386</strain>
    </source>
</reference>
<gene>
    <name evidence="1" type="ORF">GCM10010269_54090</name>
</gene>
<dbReference type="EMBL" id="BMTL01000024">
    <property type="protein sequence ID" value="GGS08132.1"/>
    <property type="molecule type" value="Genomic_DNA"/>
</dbReference>
<reference evidence="1" key="2">
    <citation type="submission" date="2020-09" db="EMBL/GenBank/DDBJ databases">
        <authorList>
            <person name="Sun Q."/>
            <person name="Ohkuma M."/>
        </authorList>
    </citation>
    <scope>NUCLEOTIDE SEQUENCE</scope>
    <source>
        <strain evidence="1">JCM 4386</strain>
    </source>
</reference>
<dbReference type="RefSeq" id="WP_190151917.1">
    <property type="nucleotide sequence ID" value="NZ_BMTL01000024.1"/>
</dbReference>
<comment type="caution">
    <text evidence="1">The sequence shown here is derived from an EMBL/GenBank/DDBJ whole genome shotgun (WGS) entry which is preliminary data.</text>
</comment>
<name>A0A918G088_9ACTN</name>
<dbReference type="Proteomes" id="UP000606194">
    <property type="component" value="Unassembled WGS sequence"/>
</dbReference>
<dbReference type="AlphaFoldDB" id="A0A918G088"/>